<dbReference type="Gene3D" id="2.30.110.10">
    <property type="entry name" value="Electron Transport, Fmn-binding Protein, Chain A"/>
    <property type="match status" value="1"/>
</dbReference>
<dbReference type="Proteomes" id="UP000805614">
    <property type="component" value="Unassembled WGS sequence"/>
</dbReference>
<keyword evidence="1" id="KW-0560">Oxidoreductase</keyword>
<keyword evidence="4" id="KW-1185">Reference proteome</keyword>
<dbReference type="SMART" id="SM00903">
    <property type="entry name" value="Flavin_Reduct"/>
    <property type="match status" value="1"/>
</dbReference>
<evidence type="ECO:0000256" key="1">
    <source>
        <dbReference type="ARBA" id="ARBA00023002"/>
    </source>
</evidence>
<evidence type="ECO:0000313" key="3">
    <source>
        <dbReference type="EMBL" id="MBC6467035.1"/>
    </source>
</evidence>
<reference evidence="3 4" key="1">
    <citation type="submission" date="2020-06" db="EMBL/GenBank/DDBJ databases">
        <title>Actinomadura xiongansis sp. nov., isolated from soil of Baiyangdian.</title>
        <authorList>
            <person name="Zhang X."/>
        </authorList>
    </citation>
    <scope>NUCLEOTIDE SEQUENCE [LARGE SCALE GENOMIC DNA]</scope>
    <source>
        <strain evidence="3 4">HBUM206468</strain>
    </source>
</reference>
<dbReference type="PANTHER" id="PTHR30466:SF1">
    <property type="entry name" value="FMN REDUCTASE (NADH) RUTF"/>
    <property type="match status" value="1"/>
</dbReference>
<evidence type="ECO:0000259" key="2">
    <source>
        <dbReference type="SMART" id="SM00903"/>
    </source>
</evidence>
<comment type="caution">
    <text evidence="3">The sequence shown here is derived from an EMBL/GenBank/DDBJ whole genome shotgun (WGS) entry which is preliminary data.</text>
</comment>
<dbReference type="RefSeq" id="WP_187244054.1">
    <property type="nucleotide sequence ID" value="NZ_BAAAOK010000004.1"/>
</dbReference>
<dbReference type="InterPro" id="IPR002563">
    <property type="entry name" value="Flavin_Rdtase-like_dom"/>
</dbReference>
<organism evidence="3 4">
    <name type="scientific">Actinomadura alba</name>
    <dbReference type="NCBI Taxonomy" id="406431"/>
    <lineage>
        <taxon>Bacteria</taxon>
        <taxon>Bacillati</taxon>
        <taxon>Actinomycetota</taxon>
        <taxon>Actinomycetes</taxon>
        <taxon>Streptosporangiales</taxon>
        <taxon>Thermomonosporaceae</taxon>
        <taxon>Actinomadura</taxon>
    </lineage>
</organism>
<name>A0ABR7LRC7_9ACTN</name>
<protein>
    <submittedName>
        <fullName evidence="3">Flavin reductase</fullName>
    </submittedName>
</protein>
<dbReference type="InterPro" id="IPR012349">
    <property type="entry name" value="Split_barrel_FMN-bd"/>
</dbReference>
<proteinExistence type="predicted"/>
<evidence type="ECO:0000313" key="4">
    <source>
        <dbReference type="Proteomes" id="UP000805614"/>
    </source>
</evidence>
<accession>A0ABR7LRC7</accession>
<dbReference type="PANTHER" id="PTHR30466">
    <property type="entry name" value="FLAVIN REDUCTASE"/>
    <property type="match status" value="1"/>
</dbReference>
<sequence>MDAGPLPPPEGAVDRDEFRRVVGRFATGITIVSTRADGVDHAMTVSAFTSLSLDPVLVLFCAEKVARFHDVVVSAGEWAVSVLGEGGRDASQWFAIRGRPLDGRLSGWNTVRGAHTGAAIFSDALAALECRTHAVHDGGDHSIVVGEVLGVSRPDPAGRPLVYYEGRYRGLT</sequence>
<gene>
    <name evidence="3" type="ORF">HKK74_16215</name>
</gene>
<dbReference type="EMBL" id="JABVEC010000011">
    <property type="protein sequence ID" value="MBC6467035.1"/>
    <property type="molecule type" value="Genomic_DNA"/>
</dbReference>
<dbReference type="Pfam" id="PF01613">
    <property type="entry name" value="Flavin_Reduct"/>
    <property type="match status" value="1"/>
</dbReference>
<feature type="domain" description="Flavin reductase like" evidence="2">
    <location>
        <begin position="22"/>
        <end position="170"/>
    </location>
</feature>
<dbReference type="InterPro" id="IPR050268">
    <property type="entry name" value="NADH-dep_flavin_reductase"/>
</dbReference>
<dbReference type="SUPFAM" id="SSF50475">
    <property type="entry name" value="FMN-binding split barrel"/>
    <property type="match status" value="1"/>
</dbReference>